<name>A0A098B0A3_DESHA</name>
<dbReference type="EMBL" id="LK996017">
    <property type="protein sequence ID" value="CDX02263.1"/>
    <property type="molecule type" value="Genomic_DNA"/>
</dbReference>
<gene>
    <name evidence="1" type="ORF">DPCES_2376</name>
</gene>
<reference evidence="1" key="1">
    <citation type="submission" date="2014-07" db="EMBL/GenBank/DDBJ databases">
        <authorList>
            <person name="Hornung V.Bastian."/>
        </authorList>
    </citation>
    <scope>NUCLEOTIDE SEQUENCE</scope>
    <source>
        <strain evidence="1">PCE-S</strain>
    </source>
</reference>
<protein>
    <submittedName>
        <fullName evidence="1">Uncharacterized protein</fullName>
    </submittedName>
</protein>
<evidence type="ECO:0000313" key="1">
    <source>
        <dbReference type="EMBL" id="CDX02263.1"/>
    </source>
</evidence>
<dbReference type="PATRIC" id="fig|49338.4.peg.2556"/>
<accession>A0A098B0A3</accession>
<proteinExistence type="predicted"/>
<organism evidence="1">
    <name type="scientific">Desulfitobacterium hafniense</name>
    <name type="common">Desulfitobacterium frappieri</name>
    <dbReference type="NCBI Taxonomy" id="49338"/>
    <lineage>
        <taxon>Bacteria</taxon>
        <taxon>Bacillati</taxon>
        <taxon>Bacillota</taxon>
        <taxon>Clostridia</taxon>
        <taxon>Eubacteriales</taxon>
        <taxon>Desulfitobacteriaceae</taxon>
        <taxon>Desulfitobacterium</taxon>
    </lineage>
</organism>
<sequence length="58" mass="6972">MKWRSMDDRQLDEAIKREIEKELSLIPVPDVDEEWKKFLLRLEELESENKKDRDGSPG</sequence>
<dbReference type="RefSeq" id="WP_162839788.1">
    <property type="nucleotide sequence ID" value="NZ_JAYFNZ010000016.1"/>
</dbReference>
<dbReference type="AlphaFoldDB" id="A0A098B0A3"/>